<name>F2CAS1_STRSA</name>
<organism evidence="3 4">
    <name type="scientific">Streptococcus sanguinis SK330</name>
    <dbReference type="NCBI Taxonomy" id="888813"/>
    <lineage>
        <taxon>Bacteria</taxon>
        <taxon>Bacillati</taxon>
        <taxon>Bacillota</taxon>
        <taxon>Bacilli</taxon>
        <taxon>Lactobacillales</taxon>
        <taxon>Streptococcaceae</taxon>
        <taxon>Streptococcus</taxon>
    </lineage>
</organism>
<dbReference type="RefSeq" id="WP_002916837.1">
    <property type="nucleotide sequence ID" value="NZ_GL878554.1"/>
</dbReference>
<reference evidence="3 4" key="1">
    <citation type="submission" date="2011-02" db="EMBL/GenBank/DDBJ databases">
        <authorList>
            <person name="Muzny D."/>
            <person name="Qin X."/>
            <person name="Deng J."/>
            <person name="Jiang H."/>
            <person name="Liu Y."/>
            <person name="Qu J."/>
            <person name="Song X.-Z."/>
            <person name="Zhang L."/>
            <person name="Thornton R."/>
            <person name="Coyle M."/>
            <person name="Francisco L."/>
            <person name="Jackson L."/>
            <person name="Javaid M."/>
            <person name="Korchina V."/>
            <person name="Kovar C."/>
            <person name="Mata R."/>
            <person name="Mathew T."/>
            <person name="Ngo R."/>
            <person name="Nguyen L."/>
            <person name="Nguyen N."/>
            <person name="Okwuonu G."/>
            <person name="Ongeri F."/>
            <person name="Pham C."/>
            <person name="Simmons D."/>
            <person name="Wilczek-Boney K."/>
            <person name="Hale W."/>
            <person name="Jakkamsetti A."/>
            <person name="Pham P."/>
            <person name="Ruth R."/>
            <person name="San Lucas F."/>
            <person name="Warren J."/>
            <person name="Zhang J."/>
            <person name="Zhao Z."/>
            <person name="Zhou C."/>
            <person name="Zhu D."/>
            <person name="Lee S."/>
            <person name="Bess C."/>
            <person name="Blankenburg K."/>
            <person name="Forbes L."/>
            <person name="Fu Q."/>
            <person name="Gubbala S."/>
            <person name="Hirani K."/>
            <person name="Jayaseelan J.C."/>
            <person name="Lara F."/>
            <person name="Munidasa M."/>
            <person name="Palculict T."/>
            <person name="Patil S."/>
            <person name="Pu L.-L."/>
            <person name="Saada N."/>
            <person name="Tang L."/>
            <person name="Weissenberger G."/>
            <person name="Zhu Y."/>
            <person name="Hemphill L."/>
            <person name="Shang Y."/>
            <person name="Youmans B."/>
            <person name="Ayvaz T."/>
            <person name="Ross M."/>
            <person name="Santibanez J."/>
            <person name="Aqrawi P."/>
            <person name="Gross S."/>
            <person name="Joshi V."/>
            <person name="Fowler G."/>
            <person name="Nazareth L."/>
            <person name="Reid J."/>
            <person name="Worley K."/>
            <person name="Petrosino J."/>
            <person name="Highlander S."/>
            <person name="Gibbs R."/>
        </authorList>
    </citation>
    <scope>NUCLEOTIDE SEQUENCE [LARGE SCALE GENOMIC DNA]</scope>
    <source>
        <strain evidence="3 4">SK330</strain>
    </source>
</reference>
<comment type="caution">
    <text evidence="3">The sequence shown here is derived from an EMBL/GenBank/DDBJ whole genome shotgun (WGS) entry which is preliminary data.</text>
</comment>
<dbReference type="Proteomes" id="UP000005955">
    <property type="component" value="Unassembled WGS sequence"/>
</dbReference>
<proteinExistence type="predicted"/>
<keyword evidence="1" id="KW-0175">Coiled coil</keyword>
<keyword evidence="2" id="KW-0472">Membrane</keyword>
<evidence type="ECO:0000256" key="1">
    <source>
        <dbReference type="SAM" id="Coils"/>
    </source>
</evidence>
<protein>
    <submittedName>
        <fullName evidence="3">Uncharacterized protein</fullName>
    </submittedName>
</protein>
<dbReference type="HOGENOM" id="CLU_1383531_0_0_9"/>
<dbReference type="EMBL" id="AFBD01000013">
    <property type="protein sequence ID" value="EGF12497.1"/>
    <property type="molecule type" value="Genomic_DNA"/>
</dbReference>
<accession>F2CAS1</accession>
<evidence type="ECO:0000313" key="4">
    <source>
        <dbReference type="Proteomes" id="UP000005955"/>
    </source>
</evidence>
<dbReference type="AlphaFoldDB" id="F2CAS1"/>
<evidence type="ECO:0000256" key="2">
    <source>
        <dbReference type="SAM" id="Phobius"/>
    </source>
</evidence>
<keyword evidence="2" id="KW-1133">Transmembrane helix</keyword>
<feature type="coiled-coil region" evidence="1">
    <location>
        <begin position="118"/>
        <end position="179"/>
    </location>
</feature>
<dbReference type="PATRIC" id="fig|888813.3.peg.2240"/>
<feature type="transmembrane region" description="Helical" evidence="2">
    <location>
        <begin position="12"/>
        <end position="34"/>
    </location>
</feature>
<gene>
    <name evidence="3" type="ORF">HMPREF9386_2277</name>
</gene>
<keyword evidence="2" id="KW-0812">Transmembrane</keyword>
<evidence type="ECO:0000313" key="3">
    <source>
        <dbReference type="EMBL" id="EGF12497.1"/>
    </source>
</evidence>
<sequence>MIGEFSIMDWITLGGILTAVAGVLGGAAALWNIIRDNEALSKDHESLSNKISKIHDSLSKRLSKSHDSLSKELSKEHQSIKEDTKYISDEMKYEKMARESLYKNSSRAKEILETMDMMKEVILQNAQLNAEVSELKVKNQELSQARKEATDSKELLSAINRFERKLASVEADREYEEGEEIRFTLRKIAEELSVLTS</sequence>